<feature type="region of interest" description="Disordered" evidence="1">
    <location>
        <begin position="276"/>
        <end position="346"/>
    </location>
</feature>
<comment type="caution">
    <text evidence="2">The sequence shown here is derived from an EMBL/GenBank/DDBJ whole genome shotgun (WGS) entry which is preliminary data.</text>
</comment>
<feature type="compositionally biased region" description="Acidic residues" evidence="1">
    <location>
        <begin position="294"/>
        <end position="323"/>
    </location>
</feature>
<name>A0A0L6UX47_9BASI</name>
<dbReference type="VEuPathDB" id="FungiDB:VP01_333g9"/>
<reference evidence="2 3" key="1">
    <citation type="submission" date="2015-08" db="EMBL/GenBank/DDBJ databases">
        <title>Next Generation Sequencing and Analysis of the Genome of Puccinia sorghi L Schw, the Causal Agent of Maize Common Rust.</title>
        <authorList>
            <person name="Rochi L."/>
            <person name="Burguener G."/>
            <person name="Darino M."/>
            <person name="Turjanski A."/>
            <person name="Kreff E."/>
            <person name="Dieguez M.J."/>
            <person name="Sacco F."/>
        </authorList>
    </citation>
    <scope>NUCLEOTIDE SEQUENCE [LARGE SCALE GENOMIC DNA]</scope>
    <source>
        <strain evidence="2 3">RO10H11247</strain>
    </source>
</reference>
<organism evidence="2 3">
    <name type="scientific">Puccinia sorghi</name>
    <dbReference type="NCBI Taxonomy" id="27349"/>
    <lineage>
        <taxon>Eukaryota</taxon>
        <taxon>Fungi</taxon>
        <taxon>Dikarya</taxon>
        <taxon>Basidiomycota</taxon>
        <taxon>Pucciniomycotina</taxon>
        <taxon>Pucciniomycetes</taxon>
        <taxon>Pucciniales</taxon>
        <taxon>Pucciniaceae</taxon>
        <taxon>Puccinia</taxon>
    </lineage>
</organism>
<dbReference type="AlphaFoldDB" id="A0A0L6UX47"/>
<dbReference type="EMBL" id="LAVV01008324">
    <property type="protein sequence ID" value="KNZ53113.1"/>
    <property type="molecule type" value="Genomic_DNA"/>
</dbReference>
<evidence type="ECO:0000256" key="1">
    <source>
        <dbReference type="SAM" id="MobiDB-lite"/>
    </source>
</evidence>
<gene>
    <name evidence="2" type="ORF">VP01_333g9</name>
</gene>
<evidence type="ECO:0000313" key="3">
    <source>
        <dbReference type="Proteomes" id="UP000037035"/>
    </source>
</evidence>
<dbReference type="Proteomes" id="UP000037035">
    <property type="component" value="Unassembled WGS sequence"/>
</dbReference>
<accession>A0A0L6UX47</accession>
<keyword evidence="3" id="KW-1185">Reference proteome</keyword>
<sequence length="346" mass="39735">MKDACAGHIQVGNHFVHIDETHIHYKVPKASSTMRIAALNTFRQMVIANGYDFMNFKTKISTTWFDLSTPTIITCITMLLKTVPEFLIYHFFSCVMLIKNLLWPTTYPKNTEESSRKLLPTVTMSGIPKRIVSPYGPSRIVLAHPLPEKPILSRFTKPPKDLPLDFYNQAWFGKLPFSQQQTIPDLTQVAFLTDPKSSLLAKNHLRYDPEEKLSDHQFNKFYLAKNITQYHLDIDEEDEGSKDKADNVVLQEYMESGEVIEGGVIDLEAKSDGDGYLEDGEWGNYYKSDKDPNYEDNEDYSSEEGDDGQEGEADEEMNEDNDDYFNYSGNHLTDAEQKEIDEEQMF</sequence>
<evidence type="ECO:0000313" key="2">
    <source>
        <dbReference type="EMBL" id="KNZ53113.1"/>
    </source>
</evidence>
<dbReference type="STRING" id="27349.A0A0L6UX47"/>
<protein>
    <submittedName>
        <fullName evidence="2">Uncharacterized protein</fullName>
    </submittedName>
</protein>
<proteinExistence type="predicted"/>